<dbReference type="OrthoDB" id="18526at2"/>
<proteinExistence type="predicted"/>
<comment type="caution">
    <text evidence="3">The sequence shown here is derived from an EMBL/GenBank/DDBJ whole genome shotgun (WGS) entry which is preliminary data.</text>
</comment>
<keyword evidence="4" id="KW-1185">Reference proteome</keyword>
<feature type="domain" description="FAD dependent oxidoreductase" evidence="2">
    <location>
        <begin position="6"/>
        <end position="335"/>
    </location>
</feature>
<dbReference type="RefSeq" id="WP_078476061.1">
    <property type="nucleotide sequence ID" value="NZ_MPRK01000010.1"/>
</dbReference>
<evidence type="ECO:0000313" key="3">
    <source>
        <dbReference type="EMBL" id="OOZ42843.1"/>
    </source>
</evidence>
<dbReference type="AlphaFoldDB" id="A0A1T2LCM5"/>
<dbReference type="Proteomes" id="UP000190198">
    <property type="component" value="Unassembled WGS sequence"/>
</dbReference>
<dbReference type="Pfam" id="PF01266">
    <property type="entry name" value="DAO"/>
    <property type="match status" value="1"/>
</dbReference>
<evidence type="ECO:0000313" key="4">
    <source>
        <dbReference type="Proteomes" id="UP000190198"/>
    </source>
</evidence>
<gene>
    <name evidence="3" type="ORF">BOW52_01250</name>
</gene>
<organism evidence="3 4">
    <name type="scientific">Solemya elarraichensis gill symbiont</name>
    <dbReference type="NCBI Taxonomy" id="1918949"/>
    <lineage>
        <taxon>Bacteria</taxon>
        <taxon>Pseudomonadati</taxon>
        <taxon>Pseudomonadota</taxon>
        <taxon>Gammaproteobacteria</taxon>
        <taxon>sulfur-oxidizing symbionts</taxon>
    </lineage>
</organism>
<evidence type="ECO:0000256" key="1">
    <source>
        <dbReference type="ARBA" id="ARBA00023002"/>
    </source>
</evidence>
<evidence type="ECO:0000259" key="2">
    <source>
        <dbReference type="Pfam" id="PF01266"/>
    </source>
</evidence>
<dbReference type="GO" id="GO:0016491">
    <property type="term" value="F:oxidoreductase activity"/>
    <property type="evidence" value="ECO:0007669"/>
    <property type="project" value="UniProtKB-KW"/>
</dbReference>
<dbReference type="Gene3D" id="3.30.9.10">
    <property type="entry name" value="D-Amino Acid Oxidase, subunit A, domain 2"/>
    <property type="match status" value="1"/>
</dbReference>
<dbReference type="InterPro" id="IPR036188">
    <property type="entry name" value="FAD/NAD-bd_sf"/>
</dbReference>
<reference evidence="3 4" key="1">
    <citation type="submission" date="2016-11" db="EMBL/GenBank/DDBJ databases">
        <title>Mixed transmission modes and dynamic genome evolution in an obligate animal-bacterial symbiosis.</title>
        <authorList>
            <person name="Russell S.L."/>
            <person name="Corbett-Detig R.B."/>
            <person name="Cavanaugh C.M."/>
        </authorList>
    </citation>
    <scope>NUCLEOTIDE SEQUENCE [LARGE SCALE GENOMIC DNA]</scope>
    <source>
        <strain evidence="3">Sp-SM6</strain>
    </source>
</reference>
<dbReference type="InterPro" id="IPR006076">
    <property type="entry name" value="FAD-dep_OxRdtase"/>
</dbReference>
<protein>
    <recommendedName>
        <fullName evidence="2">FAD dependent oxidoreductase domain-containing protein</fullName>
    </recommendedName>
</protein>
<dbReference type="EMBL" id="MPRK01000010">
    <property type="protein sequence ID" value="OOZ42843.1"/>
    <property type="molecule type" value="Genomic_DNA"/>
</dbReference>
<name>A0A1T2LCM5_9GAMM</name>
<dbReference type="Gene3D" id="3.50.50.60">
    <property type="entry name" value="FAD/NAD(P)-binding domain"/>
    <property type="match status" value="1"/>
</dbReference>
<sequence>MKQRSVAILGAGIMGCCTALMLARKGIDVTLVDAAAEPFQGASRWNEGKIHLGYLYAADRGFRSARHFLSGSLSFRPLVEQLLESSIEPTIGQRSDIFLCHRDSVVDVQSQWAYLQAVDKLVGEHPDAANYLLDSRHCQSSKIATKEIGNLTNHEDIIGGFNVPEHSVSTNTIADMFVNALNNEPRINQVMNCRVTSVCSTNSHGHESWKIVDSTGESGNFDILINALWEGKLAIDKSAGLELPFEWSHRYRRALFIQTSKLLDVPSTIITTGAFGDIKNYDGHEFYLSWYPSGLSAYGTGICPPAVPRLDSTERDQLVSKIFSNLADYLPKVRRIQKYLDTCRLEGGWVFAAGRGELSSPKSTLHRRDEFGISQLGGYFSVDTGKYGSAPWLAKRLADLITG</sequence>
<dbReference type="PROSITE" id="PS51257">
    <property type="entry name" value="PROKAR_LIPOPROTEIN"/>
    <property type="match status" value="1"/>
</dbReference>
<dbReference type="SUPFAM" id="SSF51905">
    <property type="entry name" value="FAD/NAD(P)-binding domain"/>
    <property type="match status" value="1"/>
</dbReference>
<keyword evidence="1" id="KW-0560">Oxidoreductase</keyword>
<accession>A0A1T2LCM5</accession>